<gene>
    <name evidence="1" type="ORF">RPERSI_LOCUS5275</name>
</gene>
<comment type="caution">
    <text evidence="1">The sequence shown here is derived from an EMBL/GenBank/DDBJ whole genome shotgun (WGS) entry which is preliminary data.</text>
</comment>
<dbReference type="EMBL" id="CAJVQC010007804">
    <property type="protein sequence ID" value="CAG8584185.1"/>
    <property type="molecule type" value="Genomic_DNA"/>
</dbReference>
<keyword evidence="2" id="KW-1185">Reference proteome</keyword>
<organism evidence="1 2">
    <name type="scientific">Racocetra persica</name>
    <dbReference type="NCBI Taxonomy" id="160502"/>
    <lineage>
        <taxon>Eukaryota</taxon>
        <taxon>Fungi</taxon>
        <taxon>Fungi incertae sedis</taxon>
        <taxon>Mucoromycota</taxon>
        <taxon>Glomeromycotina</taxon>
        <taxon>Glomeromycetes</taxon>
        <taxon>Diversisporales</taxon>
        <taxon>Gigasporaceae</taxon>
        <taxon>Racocetra</taxon>
    </lineage>
</organism>
<feature type="non-terminal residue" evidence="1">
    <location>
        <position position="316"/>
    </location>
</feature>
<accession>A0ACA9MFT7</accession>
<dbReference type="Proteomes" id="UP000789920">
    <property type="component" value="Unassembled WGS sequence"/>
</dbReference>
<evidence type="ECO:0000313" key="2">
    <source>
        <dbReference type="Proteomes" id="UP000789920"/>
    </source>
</evidence>
<name>A0ACA9MFT7_9GLOM</name>
<evidence type="ECO:0000313" key="1">
    <source>
        <dbReference type="EMBL" id="CAG8584185.1"/>
    </source>
</evidence>
<reference evidence="1" key="1">
    <citation type="submission" date="2021-06" db="EMBL/GenBank/DDBJ databases">
        <authorList>
            <person name="Kallberg Y."/>
            <person name="Tangrot J."/>
            <person name="Rosling A."/>
        </authorList>
    </citation>
    <scope>NUCLEOTIDE SEQUENCE</scope>
    <source>
        <strain evidence="1">MA461A</strain>
    </source>
</reference>
<feature type="non-terminal residue" evidence="1">
    <location>
        <position position="1"/>
    </location>
</feature>
<protein>
    <submittedName>
        <fullName evidence="1">6416_t:CDS:1</fullName>
    </submittedName>
</protein>
<proteinExistence type="predicted"/>
<sequence>KGKQVIFNRFENDFFSFLNYELESLFPDVISSTFGPVFGADSFELPPGSSYYNIELLSGYSFVNIELPPGSTMPNSVNIELPPGSTMSNSVNIDRFELPPGSTISNSVNIDCSKLPPSSTLPGFVNIELLPCSIVPSSENIKLSSGSTMYSFVNAKLLSDSMIPGPVDVELQSGSIILGSVNSKLCNSTIFSLVEVELSPNLVKYKYNNLSPGSVESDLSGFRNFGVDNNLPSPINFEFENFEVDNNLPDPVIDTTQQPLTDLSSVCNITKVSNPKYHKPRGHPPKRLRSSIEEDKENIKQQSNREQRTCSYCSVK</sequence>